<organism evidence="3 4">
    <name type="scientific">Candidatus Regiella insecticola 5.15</name>
    <dbReference type="NCBI Taxonomy" id="1005043"/>
    <lineage>
        <taxon>Bacteria</taxon>
        <taxon>Pseudomonadati</taxon>
        <taxon>Pseudomonadota</taxon>
        <taxon>Gammaproteobacteria</taxon>
        <taxon>Enterobacterales</taxon>
        <taxon>Enterobacteriaceae</taxon>
        <taxon>aphid secondary symbionts</taxon>
        <taxon>Candidatus Regiella</taxon>
    </lineage>
</organism>
<dbReference type="GO" id="GO:0003993">
    <property type="term" value="F:acid phosphatase activity"/>
    <property type="evidence" value="ECO:0007669"/>
    <property type="project" value="InterPro"/>
</dbReference>
<dbReference type="InterPro" id="IPR036938">
    <property type="entry name" value="PAP2/HPO_sf"/>
</dbReference>
<dbReference type="Gene3D" id="1.20.144.10">
    <property type="entry name" value="Phosphatidic acid phosphatase type 2/haloperoxidase"/>
    <property type="match status" value="1"/>
</dbReference>
<dbReference type="Pfam" id="PF12951">
    <property type="entry name" value="PATR"/>
    <property type="match status" value="1"/>
</dbReference>
<dbReference type="Pfam" id="PF01569">
    <property type="entry name" value="PAP2"/>
    <property type="match status" value="1"/>
</dbReference>
<dbReference type="PRINTS" id="PR00483">
    <property type="entry name" value="BACPHPHTASE"/>
</dbReference>
<keyword evidence="1" id="KW-0732">Signal</keyword>
<evidence type="ECO:0000313" key="3">
    <source>
        <dbReference type="EMBL" id="EGY29443.1"/>
    </source>
</evidence>
<dbReference type="SUPFAM" id="SSF48317">
    <property type="entry name" value="Acid phosphatase/Vanadium-dependent haloperoxidase"/>
    <property type="match status" value="1"/>
</dbReference>
<feature type="non-terminal residue" evidence="3">
    <location>
        <position position="571"/>
    </location>
</feature>
<reference evidence="3 4" key="1">
    <citation type="journal article" date="2012" name="Genome Res.">
        <title>Genomic basis of endosymbiont-conferred protection against an insect parasitoid.</title>
        <authorList>
            <person name="Hansen A.K."/>
            <person name="Vorburger C."/>
            <person name="Moran N.A."/>
        </authorList>
    </citation>
    <scope>NUCLEOTIDE SEQUENCE [LARGE SCALE GENOMIC DNA]</scope>
    <source>
        <strain evidence="4">R5.15</strain>
    </source>
</reference>
<dbReference type="Proteomes" id="UP000004116">
    <property type="component" value="Unassembled WGS sequence"/>
</dbReference>
<feature type="domain" description="Phosphatidic acid phosphatase type 2/haloperoxidase" evidence="2">
    <location>
        <begin position="55"/>
        <end position="119"/>
    </location>
</feature>
<name>G2GXU3_9ENTR</name>
<dbReference type="InterPro" id="IPR001011">
    <property type="entry name" value="Acid_Pase_classA_bac"/>
</dbReference>
<gene>
    <name evidence="3" type="ORF">Rin_00005870</name>
</gene>
<proteinExistence type="predicted"/>
<comment type="caution">
    <text evidence="3">The sequence shown here is derived from an EMBL/GenBank/DDBJ whole genome shotgun (WGS) entry which is preliminary data.</text>
</comment>
<dbReference type="AlphaFoldDB" id="G2GXU3"/>
<evidence type="ECO:0000313" key="4">
    <source>
        <dbReference type="Proteomes" id="UP000004116"/>
    </source>
</evidence>
<dbReference type="GO" id="GO:0030288">
    <property type="term" value="C:outer membrane-bounded periplasmic space"/>
    <property type="evidence" value="ECO:0007669"/>
    <property type="project" value="InterPro"/>
</dbReference>
<evidence type="ECO:0000256" key="1">
    <source>
        <dbReference type="ARBA" id="ARBA00022729"/>
    </source>
</evidence>
<sequence length="571" mass="62783">MNFELRPGGKTDERNQGLRSLYTEATKAEGHFKYQGKEQLIKFAHLILKDKFLRPRPTQSKKKSPSFPSGHSWHAFEQAVVPAMIFPERGREIFSRALQIGESRVIAGDHFPTDTIAARIGHYYYLSQILSDDKRTSVIVDTAKNIRQHIHQQIAAECRQSLRACLSIQNEPIADAYKKNNYSVGYYDLITKKSASHLTPEQLPSQAHYLLRLRFPYLSNTDRQQILAGTAYPANSLASWQAVNPSDVNKNWGLINLPLAYDGPTYLYHDITVNQSGDNEEYDIADFGLADVWKNDISGKGRLIKEGDGILTLAGNNSFAGLDINKGTVVLTGNNHYSQSTMVNNGILVVNGTLSSAINLNNGGRLMGSGSIAALKVNKGGVLAPGNSMGQLNVTDDILFEQGSQYEVEFAANGRSDKTHSRGKITLDGGEVIVLLEATKKGLLKTTVPSLLGKQYAILNADDVIKGRFASVKSNYLFLNTDLVYQPKQVTLRISRNLTHFASVAKSANEREVAIAADQLGGGHSVYEHILSSHSPLQARRLFKHLSGQVHADAASTQINASRPVREAINV</sequence>
<evidence type="ECO:0000259" key="2">
    <source>
        <dbReference type="Pfam" id="PF01569"/>
    </source>
</evidence>
<dbReference type="EMBL" id="AGCA01000129">
    <property type="protein sequence ID" value="EGY29443.1"/>
    <property type="molecule type" value="Genomic_DNA"/>
</dbReference>
<dbReference type="InterPro" id="IPR013425">
    <property type="entry name" value="Autotrns_rpt"/>
</dbReference>
<keyword evidence="4" id="KW-1185">Reference proteome</keyword>
<dbReference type="RefSeq" id="WP_006706286.1">
    <property type="nucleotide sequence ID" value="NZ_AGCA01000129.1"/>
</dbReference>
<accession>G2GXU3</accession>
<dbReference type="OrthoDB" id="9780507at2"/>
<dbReference type="InterPro" id="IPR000326">
    <property type="entry name" value="PAP2/HPO"/>
</dbReference>
<dbReference type="SUPFAM" id="SSF51126">
    <property type="entry name" value="Pectin lyase-like"/>
    <property type="match status" value="1"/>
</dbReference>
<dbReference type="InterPro" id="IPR011050">
    <property type="entry name" value="Pectin_lyase_fold/virulence"/>
</dbReference>
<protein>
    <submittedName>
        <fullName evidence="3">PAP2 superfamily</fullName>
    </submittedName>
</protein>